<accession>A0A369KS16</accession>
<name>A0A369KS16_9BACT</name>
<dbReference type="PANTHER" id="PTHR38834:SF3">
    <property type="entry name" value="SOLUTE-BINDING PROTEIN FAMILY 3_N-TERMINAL DOMAIN-CONTAINING PROTEIN"/>
    <property type="match status" value="1"/>
</dbReference>
<feature type="chain" id="PRO_5016861595" evidence="1">
    <location>
        <begin position="25"/>
        <end position="248"/>
    </location>
</feature>
<dbReference type="RefSeq" id="WP_338637035.1">
    <property type="nucleotide sequence ID" value="NZ_CP146516.1"/>
</dbReference>
<reference evidence="3" key="1">
    <citation type="submission" date="2018-04" db="EMBL/GenBank/DDBJ databases">
        <title>Draft genome sequence of the Candidatus Spirobacillus cienkowskii, a pathogen of freshwater Daphnia species, reconstructed from hemolymph metagenomic reads.</title>
        <authorList>
            <person name="Bresciani L."/>
            <person name="Lemos L.N."/>
            <person name="Wale N."/>
            <person name="Lin J.Y."/>
            <person name="Fernandes G.R."/>
            <person name="Duffy M.A."/>
            <person name="Rodrigues J.M."/>
        </authorList>
    </citation>
    <scope>NUCLEOTIDE SEQUENCE [LARGE SCALE GENOMIC DNA]</scope>
    <source>
        <strain evidence="3">Binning01</strain>
    </source>
</reference>
<evidence type="ECO:0000313" key="3">
    <source>
        <dbReference type="EMBL" id="RDB36180.1"/>
    </source>
</evidence>
<evidence type="ECO:0000313" key="4">
    <source>
        <dbReference type="Proteomes" id="UP000253934"/>
    </source>
</evidence>
<sequence>MKNPISLKILLFISSFLTLQVTHAKDKITVITEDFVPPFNMVENKQTIGISTDIMKELLKREKIEFTLEVFPWARGYKMALNEPNTALYSTTRTPERETLFKWVGPLASNDWVMFGKKGTKIKLNNLEDAKKYTVGVYNGNAITDYLIKKGFQPKKNLDIATNDQQSALKLEAGRIDLWASGSVLGPWTAKRAKAGQLTPLLTFEKTELYAAFHKSASDEFIKKLNTTLKKMRDDGTVAKIYNKYLGQ</sequence>
<dbReference type="Proteomes" id="UP000253934">
    <property type="component" value="Unassembled WGS sequence"/>
</dbReference>
<dbReference type="AlphaFoldDB" id="A0A369KS16"/>
<feature type="signal peptide" evidence="1">
    <location>
        <begin position="1"/>
        <end position="24"/>
    </location>
</feature>
<dbReference type="Pfam" id="PF00497">
    <property type="entry name" value="SBP_bac_3"/>
    <property type="match status" value="1"/>
</dbReference>
<dbReference type="Gene3D" id="3.40.190.10">
    <property type="entry name" value="Periplasmic binding protein-like II"/>
    <property type="match status" value="2"/>
</dbReference>
<dbReference type="PANTHER" id="PTHR38834">
    <property type="entry name" value="PERIPLASMIC SUBSTRATE BINDING PROTEIN FAMILY 3"/>
    <property type="match status" value="1"/>
</dbReference>
<protein>
    <submittedName>
        <fullName evidence="3">Amino acid ABC transporter substrate-binding protein</fullName>
    </submittedName>
</protein>
<dbReference type="SUPFAM" id="SSF53850">
    <property type="entry name" value="Periplasmic binding protein-like II"/>
    <property type="match status" value="1"/>
</dbReference>
<evidence type="ECO:0000256" key="1">
    <source>
        <dbReference type="SAM" id="SignalP"/>
    </source>
</evidence>
<keyword evidence="4" id="KW-1185">Reference proteome</keyword>
<dbReference type="EMBL" id="QOVW01000065">
    <property type="protein sequence ID" value="RDB36180.1"/>
    <property type="molecule type" value="Genomic_DNA"/>
</dbReference>
<keyword evidence="1" id="KW-0732">Signal</keyword>
<dbReference type="InterPro" id="IPR001638">
    <property type="entry name" value="Solute-binding_3/MltF_N"/>
</dbReference>
<feature type="domain" description="Solute-binding protein family 3/N-terminal" evidence="2">
    <location>
        <begin position="27"/>
        <end position="247"/>
    </location>
</feature>
<comment type="caution">
    <text evidence="3">The sequence shown here is derived from an EMBL/GenBank/DDBJ whole genome shotgun (WGS) entry which is preliminary data.</text>
</comment>
<organism evidence="3 4">
    <name type="scientific">Spirobacillus cienkowskii</name>
    <dbReference type="NCBI Taxonomy" id="495820"/>
    <lineage>
        <taxon>Bacteria</taxon>
        <taxon>Pseudomonadati</taxon>
        <taxon>Bdellovibrionota</taxon>
        <taxon>Oligoflexia</taxon>
        <taxon>Silvanigrellales</taxon>
        <taxon>Spirobacillus</taxon>
    </lineage>
</organism>
<proteinExistence type="predicted"/>
<evidence type="ECO:0000259" key="2">
    <source>
        <dbReference type="SMART" id="SM00062"/>
    </source>
</evidence>
<gene>
    <name evidence="3" type="ORF">DCC88_06265</name>
</gene>
<dbReference type="SMART" id="SM00062">
    <property type="entry name" value="PBPb"/>
    <property type="match status" value="1"/>
</dbReference>